<gene>
    <name evidence="12" type="ORF">E1809_08505</name>
</gene>
<evidence type="ECO:0000256" key="7">
    <source>
        <dbReference type="ARBA" id="ARBA00023204"/>
    </source>
</evidence>
<evidence type="ECO:0000256" key="9">
    <source>
        <dbReference type="HAMAP-Rule" id="MF_00772"/>
    </source>
</evidence>
<dbReference type="GO" id="GO:0006307">
    <property type="term" value="P:DNA alkylation repair"/>
    <property type="evidence" value="ECO:0007669"/>
    <property type="project" value="UniProtKB-UniRule"/>
</dbReference>
<comment type="catalytic activity">
    <reaction evidence="1 9">
        <text>a 4-O-methyl-thymidine in DNA + L-cysteinyl-[protein] = a thymidine in DNA + S-methyl-L-cysteinyl-[protein]</text>
        <dbReference type="Rhea" id="RHEA:53428"/>
        <dbReference type="Rhea" id="RHEA-COMP:10131"/>
        <dbReference type="Rhea" id="RHEA-COMP:10132"/>
        <dbReference type="Rhea" id="RHEA-COMP:13555"/>
        <dbReference type="Rhea" id="RHEA-COMP:13556"/>
        <dbReference type="ChEBI" id="CHEBI:29950"/>
        <dbReference type="ChEBI" id="CHEBI:82612"/>
        <dbReference type="ChEBI" id="CHEBI:137386"/>
        <dbReference type="ChEBI" id="CHEBI:137387"/>
        <dbReference type="EC" id="2.1.1.63"/>
    </reaction>
</comment>
<evidence type="ECO:0000259" key="10">
    <source>
        <dbReference type="Pfam" id="PF01035"/>
    </source>
</evidence>
<dbReference type="InterPro" id="IPR036631">
    <property type="entry name" value="MGMT_N_sf"/>
</dbReference>
<feature type="active site" description="Nucleophile; methyl group acceptor" evidence="9">
    <location>
        <position position="177"/>
    </location>
</feature>
<proteinExistence type="inferred from homology"/>
<comment type="similarity">
    <text evidence="2 9">Belongs to the MGMT family.</text>
</comment>
<keyword evidence="5 9" id="KW-0808">Transferase</keyword>
<evidence type="ECO:0000313" key="12">
    <source>
        <dbReference type="EMBL" id="TDF97385.1"/>
    </source>
</evidence>
<dbReference type="GO" id="GO:0005737">
    <property type="term" value="C:cytoplasm"/>
    <property type="evidence" value="ECO:0007669"/>
    <property type="project" value="UniProtKB-SubCell"/>
</dbReference>
<name>A0A4R5KQW0_9MICC</name>
<dbReference type="PROSITE" id="PS00374">
    <property type="entry name" value="MGMT"/>
    <property type="match status" value="1"/>
</dbReference>
<keyword evidence="3 9" id="KW-0963">Cytoplasm</keyword>
<feature type="domain" description="Methylguanine DNA methyltransferase ribonuclease-like" evidence="11">
    <location>
        <begin position="44"/>
        <end position="121"/>
    </location>
</feature>
<keyword evidence="4 9" id="KW-0489">Methyltransferase</keyword>
<dbReference type="InterPro" id="IPR036217">
    <property type="entry name" value="MethylDNA_cys_MeTrfase_DNAb"/>
</dbReference>
<dbReference type="RefSeq" id="WP_133203793.1">
    <property type="nucleotide sequence ID" value="NZ_SMRU01000008.1"/>
</dbReference>
<reference evidence="12 13" key="1">
    <citation type="submission" date="2019-03" db="EMBL/GenBank/DDBJ databases">
        <title>Whole genome sequence of Arthrobacter sp JH1-1.</title>
        <authorList>
            <person name="Trinh H.N."/>
        </authorList>
    </citation>
    <scope>NUCLEOTIDE SEQUENCE [LARGE SCALE GENOMIC DNA]</scope>
    <source>
        <strain evidence="12 13">JH1-1</strain>
    </source>
</reference>
<dbReference type="Proteomes" id="UP000295511">
    <property type="component" value="Unassembled WGS sequence"/>
</dbReference>
<dbReference type="PANTHER" id="PTHR10815:SF5">
    <property type="entry name" value="METHYLATED-DNA--PROTEIN-CYSTEINE METHYLTRANSFERASE"/>
    <property type="match status" value="1"/>
</dbReference>
<dbReference type="EMBL" id="SMRU01000008">
    <property type="protein sequence ID" value="TDF97385.1"/>
    <property type="molecule type" value="Genomic_DNA"/>
</dbReference>
<evidence type="ECO:0000256" key="6">
    <source>
        <dbReference type="ARBA" id="ARBA00022763"/>
    </source>
</evidence>
<dbReference type="InterPro" id="IPR008332">
    <property type="entry name" value="MethylG_MeTrfase_N"/>
</dbReference>
<protein>
    <recommendedName>
        <fullName evidence="9">Methylated-DNA--protein-cysteine methyltransferase</fullName>
        <ecNumber evidence="9">2.1.1.63</ecNumber>
    </recommendedName>
    <alternativeName>
        <fullName evidence="9">6-O-methylguanine-DNA methyltransferase</fullName>
        <shortName evidence="9">MGMT</shortName>
    </alternativeName>
    <alternativeName>
        <fullName evidence="9">O-6-methylguanine-DNA-alkyltransferase</fullName>
    </alternativeName>
</protein>
<comment type="catalytic activity">
    <reaction evidence="8 9">
        <text>a 6-O-methyl-2'-deoxyguanosine in DNA + L-cysteinyl-[protein] = S-methyl-L-cysteinyl-[protein] + a 2'-deoxyguanosine in DNA</text>
        <dbReference type="Rhea" id="RHEA:24000"/>
        <dbReference type="Rhea" id="RHEA-COMP:10131"/>
        <dbReference type="Rhea" id="RHEA-COMP:10132"/>
        <dbReference type="Rhea" id="RHEA-COMP:11367"/>
        <dbReference type="Rhea" id="RHEA-COMP:11368"/>
        <dbReference type="ChEBI" id="CHEBI:29950"/>
        <dbReference type="ChEBI" id="CHEBI:82612"/>
        <dbReference type="ChEBI" id="CHEBI:85445"/>
        <dbReference type="ChEBI" id="CHEBI:85448"/>
        <dbReference type="EC" id="2.1.1.63"/>
    </reaction>
</comment>
<dbReference type="InterPro" id="IPR001497">
    <property type="entry name" value="MethylDNA_cys_MeTrfase_AS"/>
</dbReference>
<dbReference type="GO" id="GO:0032259">
    <property type="term" value="P:methylation"/>
    <property type="evidence" value="ECO:0007669"/>
    <property type="project" value="UniProtKB-KW"/>
</dbReference>
<dbReference type="AlphaFoldDB" id="A0A4R5KQW0"/>
<feature type="domain" description="Methylated-DNA-[protein]-cysteine S-methyltransferase DNA binding" evidence="10">
    <location>
        <begin position="127"/>
        <end position="205"/>
    </location>
</feature>
<keyword evidence="13" id="KW-1185">Reference proteome</keyword>
<comment type="miscellaneous">
    <text evidence="9">This enzyme catalyzes only one turnover and therefore is not strictly catalytic. According to one definition, an enzyme is a biocatalyst that acts repeatedly and over many reaction cycles.</text>
</comment>
<evidence type="ECO:0000313" key="13">
    <source>
        <dbReference type="Proteomes" id="UP000295511"/>
    </source>
</evidence>
<evidence type="ECO:0000259" key="11">
    <source>
        <dbReference type="Pfam" id="PF02870"/>
    </source>
</evidence>
<dbReference type="Gene3D" id="3.30.160.70">
    <property type="entry name" value="Methylated DNA-protein cysteine methyltransferase domain"/>
    <property type="match status" value="1"/>
</dbReference>
<evidence type="ECO:0000256" key="8">
    <source>
        <dbReference type="ARBA" id="ARBA00049348"/>
    </source>
</evidence>
<dbReference type="HAMAP" id="MF_00772">
    <property type="entry name" value="OGT"/>
    <property type="match status" value="1"/>
</dbReference>
<dbReference type="FunFam" id="1.10.10.10:FF:000214">
    <property type="entry name" value="Methylated-DNA--protein-cysteine methyltransferase"/>
    <property type="match status" value="1"/>
</dbReference>
<dbReference type="Gene3D" id="1.10.10.10">
    <property type="entry name" value="Winged helix-like DNA-binding domain superfamily/Winged helix DNA-binding domain"/>
    <property type="match status" value="1"/>
</dbReference>
<dbReference type="Pfam" id="PF01035">
    <property type="entry name" value="DNA_binding_1"/>
    <property type="match status" value="1"/>
</dbReference>
<evidence type="ECO:0000256" key="5">
    <source>
        <dbReference type="ARBA" id="ARBA00022679"/>
    </source>
</evidence>
<comment type="caution">
    <text evidence="12">The sequence shown here is derived from an EMBL/GenBank/DDBJ whole genome shotgun (WGS) entry which is preliminary data.</text>
</comment>
<dbReference type="GO" id="GO:0003908">
    <property type="term" value="F:methylated-DNA-[protein]-cysteine S-methyltransferase activity"/>
    <property type="evidence" value="ECO:0007669"/>
    <property type="project" value="UniProtKB-UniRule"/>
</dbReference>
<dbReference type="OrthoDB" id="9802228at2"/>
<dbReference type="PANTHER" id="PTHR10815">
    <property type="entry name" value="METHYLATED-DNA--PROTEIN-CYSTEINE METHYLTRANSFERASE"/>
    <property type="match status" value="1"/>
</dbReference>
<dbReference type="EC" id="2.1.1.63" evidence="9"/>
<dbReference type="NCBIfam" id="TIGR00589">
    <property type="entry name" value="ogt"/>
    <property type="match status" value="1"/>
</dbReference>
<dbReference type="SUPFAM" id="SSF53155">
    <property type="entry name" value="Methylated DNA-protein cysteine methyltransferase domain"/>
    <property type="match status" value="1"/>
</dbReference>
<comment type="subcellular location">
    <subcellularLocation>
        <location evidence="9">Cytoplasm</location>
    </subcellularLocation>
</comment>
<keyword evidence="7 9" id="KW-0234">DNA repair</keyword>
<accession>A0A4R5KQW0</accession>
<dbReference type="Pfam" id="PF02870">
    <property type="entry name" value="Methyltransf_1N"/>
    <property type="match status" value="1"/>
</dbReference>
<dbReference type="InterPro" id="IPR036388">
    <property type="entry name" value="WH-like_DNA-bd_sf"/>
</dbReference>
<evidence type="ECO:0000256" key="4">
    <source>
        <dbReference type="ARBA" id="ARBA00022603"/>
    </source>
</evidence>
<dbReference type="InterPro" id="IPR014048">
    <property type="entry name" value="MethylDNA_cys_MeTrfase_DNA-bd"/>
</dbReference>
<keyword evidence="6 9" id="KW-0227">DNA damage</keyword>
<sequence length="206" mass="22166">MTLDHSDAEIAALLSSLDPEDPAVMSRLHDRLATAAAGEHTLDIAYRTVDSPLGPLLLAATERGMVRVAFAAEDHDAVLQRLAEKLSPRILRSAARLDPAARELDEYFAGKRRLFDLPLDLSLSRGFRLSVLQHLPHIAYGRTESYAEVALATGSPRAVRAVGTACATNPLPVIVPCHRVVKSDGSLGNYLGGIDAKRTLLELEAA</sequence>
<dbReference type="CDD" id="cd06445">
    <property type="entry name" value="ATase"/>
    <property type="match status" value="1"/>
</dbReference>
<evidence type="ECO:0000256" key="3">
    <source>
        <dbReference type="ARBA" id="ARBA00022490"/>
    </source>
</evidence>
<dbReference type="InterPro" id="IPR023546">
    <property type="entry name" value="MGMT"/>
</dbReference>
<evidence type="ECO:0000256" key="2">
    <source>
        <dbReference type="ARBA" id="ARBA00008711"/>
    </source>
</evidence>
<evidence type="ECO:0000256" key="1">
    <source>
        <dbReference type="ARBA" id="ARBA00001286"/>
    </source>
</evidence>
<organism evidence="12 13">
    <name type="scientific">Arthrobacter terricola</name>
    <dbReference type="NCBI Taxonomy" id="2547396"/>
    <lineage>
        <taxon>Bacteria</taxon>
        <taxon>Bacillati</taxon>
        <taxon>Actinomycetota</taxon>
        <taxon>Actinomycetes</taxon>
        <taxon>Micrococcales</taxon>
        <taxon>Micrococcaceae</taxon>
        <taxon>Arthrobacter</taxon>
    </lineage>
</organism>
<dbReference type="SUPFAM" id="SSF46767">
    <property type="entry name" value="Methylated DNA-protein cysteine methyltransferase, C-terminal domain"/>
    <property type="match status" value="1"/>
</dbReference>
<comment type="function">
    <text evidence="9">Involved in the cellular defense against the biological effects of O6-methylguanine (O6-MeG) and O4-methylthymine (O4-MeT) in DNA. Repairs the methylated nucleobase in DNA by stoichiometrically transferring the methyl group to a cysteine residue in the enzyme. This is a suicide reaction: the enzyme is irreversibly inactivated.</text>
</comment>